<sequence length="82" mass="9066">MECRSMYVTCVLNFKKMTLLNIFLIVFLALIVIINAQPISDDSSVLKKSAFAYCIDNCLAIYPGNSSGFANCAVQCNKLPIH</sequence>
<name>A0A834XX23_APHGI</name>
<evidence type="ECO:0000313" key="2">
    <source>
        <dbReference type="Proteomes" id="UP000639338"/>
    </source>
</evidence>
<evidence type="ECO:0000313" key="1">
    <source>
        <dbReference type="EMBL" id="KAF7994182.1"/>
    </source>
</evidence>
<proteinExistence type="predicted"/>
<dbReference type="AlphaFoldDB" id="A0A834XX23"/>
<dbReference type="EMBL" id="JACMRX010000003">
    <property type="protein sequence ID" value="KAF7994182.1"/>
    <property type="molecule type" value="Genomic_DNA"/>
</dbReference>
<accession>A0A834XX23</accession>
<keyword evidence="2" id="KW-1185">Reference proteome</keyword>
<protein>
    <submittedName>
        <fullName evidence="1">Uncharacterized protein</fullName>
    </submittedName>
</protein>
<organism evidence="1 2">
    <name type="scientific">Aphidius gifuensis</name>
    <name type="common">Parasitoid wasp</name>
    <dbReference type="NCBI Taxonomy" id="684658"/>
    <lineage>
        <taxon>Eukaryota</taxon>
        <taxon>Metazoa</taxon>
        <taxon>Ecdysozoa</taxon>
        <taxon>Arthropoda</taxon>
        <taxon>Hexapoda</taxon>
        <taxon>Insecta</taxon>
        <taxon>Pterygota</taxon>
        <taxon>Neoptera</taxon>
        <taxon>Endopterygota</taxon>
        <taxon>Hymenoptera</taxon>
        <taxon>Apocrita</taxon>
        <taxon>Ichneumonoidea</taxon>
        <taxon>Braconidae</taxon>
        <taxon>Aphidiinae</taxon>
        <taxon>Aphidius</taxon>
    </lineage>
</organism>
<gene>
    <name evidence="1" type="ORF">HCN44_011451</name>
</gene>
<dbReference type="Proteomes" id="UP000639338">
    <property type="component" value="Unassembled WGS sequence"/>
</dbReference>
<comment type="caution">
    <text evidence="1">The sequence shown here is derived from an EMBL/GenBank/DDBJ whole genome shotgun (WGS) entry which is preliminary data.</text>
</comment>
<reference evidence="1 2" key="1">
    <citation type="submission" date="2020-08" db="EMBL/GenBank/DDBJ databases">
        <title>Aphidius gifuensis genome sequencing and assembly.</title>
        <authorList>
            <person name="Du Z."/>
        </authorList>
    </citation>
    <scope>NUCLEOTIDE SEQUENCE [LARGE SCALE GENOMIC DNA]</scope>
    <source>
        <strain evidence="1">YNYX2018</strain>
        <tissue evidence="1">Adults</tissue>
    </source>
</reference>